<organism evidence="2 3">
    <name type="scientific">Marinomonas aquiplantarum</name>
    <dbReference type="NCBI Taxonomy" id="491951"/>
    <lineage>
        <taxon>Bacteria</taxon>
        <taxon>Pseudomonadati</taxon>
        <taxon>Pseudomonadota</taxon>
        <taxon>Gammaproteobacteria</taxon>
        <taxon>Oceanospirillales</taxon>
        <taxon>Oceanospirillaceae</taxon>
        <taxon>Marinomonas</taxon>
    </lineage>
</organism>
<evidence type="ECO:0000256" key="1">
    <source>
        <dbReference type="SAM" id="SignalP"/>
    </source>
</evidence>
<gene>
    <name evidence="2" type="ORF">DFP76_106119</name>
</gene>
<feature type="signal peptide" evidence="1">
    <location>
        <begin position="1"/>
        <end position="23"/>
    </location>
</feature>
<evidence type="ECO:0008006" key="4">
    <source>
        <dbReference type="Google" id="ProtNLM"/>
    </source>
</evidence>
<dbReference type="AlphaFoldDB" id="A0A366CWT2"/>
<dbReference type="RefSeq" id="WP_113874963.1">
    <property type="nucleotide sequence ID" value="NZ_QNRF01000006.1"/>
</dbReference>
<keyword evidence="1" id="KW-0732">Signal</keyword>
<comment type="caution">
    <text evidence="2">The sequence shown here is derived from an EMBL/GenBank/DDBJ whole genome shotgun (WGS) entry which is preliminary data.</text>
</comment>
<proteinExistence type="predicted"/>
<evidence type="ECO:0000313" key="3">
    <source>
        <dbReference type="Proteomes" id="UP000252086"/>
    </source>
</evidence>
<accession>A0A366CWT2</accession>
<feature type="chain" id="PRO_5016768011" description="DUF4785 domain-containing protein" evidence="1">
    <location>
        <begin position="24"/>
        <end position="408"/>
    </location>
</feature>
<name>A0A366CWT2_9GAMM</name>
<protein>
    <recommendedName>
        <fullName evidence="4">DUF4785 domain-containing protein</fullName>
    </recommendedName>
</protein>
<dbReference type="OrthoDB" id="6097343at2"/>
<keyword evidence="3" id="KW-1185">Reference proteome</keyword>
<reference evidence="2 3" key="1">
    <citation type="submission" date="2018-06" db="EMBL/GenBank/DDBJ databases">
        <title>Genomic Encyclopedia of Type Strains, Phase III (KMG-III): the genomes of soil and plant-associated and newly described type strains.</title>
        <authorList>
            <person name="Whitman W."/>
        </authorList>
    </citation>
    <scope>NUCLEOTIDE SEQUENCE [LARGE SCALE GENOMIC DNA]</scope>
    <source>
        <strain evidence="2 3">CECT 7732</strain>
    </source>
</reference>
<dbReference type="Proteomes" id="UP000252086">
    <property type="component" value="Unassembled WGS sequence"/>
</dbReference>
<sequence length="408" mass="45746">MHKSHAQTMTVLVLSALCQPVLATPIKAVIGLQNSQIVEDNNTLTLPPVTGSVLPLATDFRPIEYLGNDSERQWLNQIDSKIRVEHKHRDLNYTGLLTQVNQAQHTFTLSLNNRPVTLPMGDFYLIPLESHNEPKQNTNKLSISYQTDLLSWTPQLNLIFSDNKVTLTQQALMTNQSNQALVLDSSLLHYSHQQPSPQFKTERATMMLDSAAPQVSYQDNEVVFPLADQVELASYSSTLYALPSDTLKIQEQRHIATQFTHSGQLGRIPLNFHNQLTFTLKQDSMPGRYNTFWQQGPLLIPANQVSLNQMRAGQTQEVITNKSQAISGHLTLVNASSKQLPSRQVWQLTVKNHDTKMAEFALQQNTNGIVDIIKANHVTKTAANGLLIADKLAPQQEKVITYTIEVKK</sequence>
<evidence type="ECO:0000313" key="2">
    <source>
        <dbReference type="EMBL" id="RBO82291.1"/>
    </source>
</evidence>
<dbReference type="EMBL" id="QNRF01000006">
    <property type="protein sequence ID" value="RBO82291.1"/>
    <property type="molecule type" value="Genomic_DNA"/>
</dbReference>